<dbReference type="AlphaFoldDB" id="A0A7I4BEL8"/>
<accession>A0A7I4BEL8</accession>
<dbReference type="EnsemblPlants" id="Pp3c17_3610V3.4">
    <property type="protein sequence ID" value="Pp3c17_3610V3.4"/>
    <property type="gene ID" value="Pp3c17_3610"/>
</dbReference>
<dbReference type="EnsemblPlants" id="Pp3c17_3610V3.5">
    <property type="protein sequence ID" value="Pp3c17_3610V3.5"/>
    <property type="gene ID" value="Pp3c17_3610"/>
</dbReference>
<evidence type="ECO:0000313" key="3">
    <source>
        <dbReference type="EnsemblPlants" id="Pp3c17_3610V3.3"/>
    </source>
</evidence>
<dbReference type="Gramene" id="Pp3c17_3610V3.4">
    <property type="protein sequence ID" value="Pp3c17_3610V3.4"/>
    <property type="gene ID" value="Pp3c17_3610"/>
</dbReference>
<evidence type="ECO:0000256" key="1">
    <source>
        <dbReference type="SAM" id="MobiDB-lite"/>
    </source>
</evidence>
<dbReference type="EMBL" id="ABEU02000017">
    <property type="status" value="NOT_ANNOTATED_CDS"/>
    <property type="molecule type" value="Genomic_DNA"/>
</dbReference>
<sequence>MNNLTFWRKKQRRGKIPAAAGAKAVTKNPLNKQEVFYGEKLKPVLGDKDKVGFLEIAMLLSKHFPLASKPPEALKEPKVPKSRKASKVSDAPST</sequence>
<reference evidence="3 4" key="1">
    <citation type="journal article" date="2008" name="Science">
        <title>The Physcomitrella genome reveals evolutionary insights into the conquest of land by plants.</title>
        <authorList>
            <person name="Rensing S."/>
            <person name="Lang D."/>
            <person name="Zimmer A."/>
            <person name="Terry A."/>
            <person name="Salamov A."/>
            <person name="Shapiro H."/>
            <person name="Nishiyama T."/>
            <person name="Perroud P.-F."/>
            <person name="Lindquist E."/>
            <person name="Kamisugi Y."/>
            <person name="Tanahashi T."/>
            <person name="Sakakibara K."/>
            <person name="Fujita T."/>
            <person name="Oishi K."/>
            <person name="Shin-I T."/>
            <person name="Kuroki Y."/>
            <person name="Toyoda A."/>
            <person name="Suzuki Y."/>
            <person name="Hashimoto A."/>
            <person name="Yamaguchi K."/>
            <person name="Sugano A."/>
            <person name="Kohara Y."/>
            <person name="Fujiyama A."/>
            <person name="Anterola A."/>
            <person name="Aoki S."/>
            <person name="Ashton N."/>
            <person name="Barbazuk W.B."/>
            <person name="Barker E."/>
            <person name="Bennetzen J."/>
            <person name="Bezanilla M."/>
            <person name="Blankenship R."/>
            <person name="Cho S.H."/>
            <person name="Dutcher S."/>
            <person name="Estelle M."/>
            <person name="Fawcett J.A."/>
            <person name="Gundlach H."/>
            <person name="Hanada K."/>
            <person name="Heyl A."/>
            <person name="Hicks K.A."/>
            <person name="Hugh J."/>
            <person name="Lohr M."/>
            <person name="Mayer K."/>
            <person name="Melkozernov A."/>
            <person name="Murata T."/>
            <person name="Nelson D."/>
            <person name="Pils B."/>
            <person name="Prigge M."/>
            <person name="Reiss B."/>
            <person name="Renner T."/>
            <person name="Rombauts S."/>
            <person name="Rushton P."/>
            <person name="Sanderfoot A."/>
            <person name="Schween G."/>
            <person name="Shiu S.-H."/>
            <person name="Stueber K."/>
            <person name="Theodoulou F.L."/>
            <person name="Tu H."/>
            <person name="Van de Peer Y."/>
            <person name="Verrier P.J."/>
            <person name="Waters E."/>
            <person name="Wood A."/>
            <person name="Yang L."/>
            <person name="Cove D."/>
            <person name="Cuming A."/>
            <person name="Hasebe M."/>
            <person name="Lucas S."/>
            <person name="Mishler D.B."/>
            <person name="Reski R."/>
            <person name="Grigoriev I."/>
            <person name="Quatrano R.S."/>
            <person name="Boore J.L."/>
        </authorList>
    </citation>
    <scope>NUCLEOTIDE SEQUENCE [LARGE SCALE GENOMIC DNA]</scope>
    <source>
        <strain evidence="3 4">cv. Gransden 2004</strain>
    </source>
</reference>
<dbReference type="Gramene" id="Pp3c17_3610V3.6">
    <property type="protein sequence ID" value="Pp3c17_3610V3.6"/>
    <property type="gene ID" value="Pp3c17_3610"/>
</dbReference>
<organism evidence="3 4">
    <name type="scientific">Physcomitrium patens</name>
    <name type="common">Spreading-leaved earth moss</name>
    <name type="synonym">Physcomitrella patens</name>
    <dbReference type="NCBI Taxonomy" id="3218"/>
    <lineage>
        <taxon>Eukaryota</taxon>
        <taxon>Viridiplantae</taxon>
        <taxon>Streptophyta</taxon>
        <taxon>Embryophyta</taxon>
        <taxon>Bryophyta</taxon>
        <taxon>Bryophytina</taxon>
        <taxon>Bryopsida</taxon>
        <taxon>Funariidae</taxon>
        <taxon>Funariales</taxon>
        <taxon>Funariaceae</taxon>
        <taxon>Physcomitrium</taxon>
    </lineage>
</organism>
<reference evidence="3 4" key="2">
    <citation type="journal article" date="2018" name="Plant J.">
        <title>The Physcomitrella patens chromosome-scale assembly reveals moss genome structure and evolution.</title>
        <authorList>
            <person name="Lang D."/>
            <person name="Ullrich K.K."/>
            <person name="Murat F."/>
            <person name="Fuchs J."/>
            <person name="Jenkins J."/>
            <person name="Haas F.B."/>
            <person name="Piednoel M."/>
            <person name="Gundlach H."/>
            <person name="Van Bel M."/>
            <person name="Meyberg R."/>
            <person name="Vives C."/>
            <person name="Morata J."/>
            <person name="Symeonidi A."/>
            <person name="Hiss M."/>
            <person name="Muchero W."/>
            <person name="Kamisugi Y."/>
            <person name="Saleh O."/>
            <person name="Blanc G."/>
            <person name="Decker E.L."/>
            <person name="van Gessel N."/>
            <person name="Grimwood J."/>
            <person name="Hayes R.D."/>
            <person name="Graham S.W."/>
            <person name="Gunter L.E."/>
            <person name="McDaniel S.F."/>
            <person name="Hoernstein S.N.W."/>
            <person name="Larsson A."/>
            <person name="Li F.W."/>
            <person name="Perroud P.F."/>
            <person name="Phillips J."/>
            <person name="Ranjan P."/>
            <person name="Rokshar D.S."/>
            <person name="Rothfels C.J."/>
            <person name="Schneider L."/>
            <person name="Shu S."/>
            <person name="Stevenson D.W."/>
            <person name="Thummler F."/>
            <person name="Tillich M."/>
            <person name="Villarreal Aguilar J.C."/>
            <person name="Widiez T."/>
            <person name="Wong G.K."/>
            <person name="Wymore A."/>
            <person name="Zhang Y."/>
            <person name="Zimmer A.D."/>
            <person name="Quatrano R.S."/>
            <person name="Mayer K.F.X."/>
            <person name="Goodstein D."/>
            <person name="Casacuberta J.M."/>
            <person name="Vandepoele K."/>
            <person name="Reski R."/>
            <person name="Cuming A.C."/>
            <person name="Tuskan G.A."/>
            <person name="Maumus F."/>
            <person name="Salse J."/>
            <person name="Schmutz J."/>
            <person name="Rensing S.A."/>
        </authorList>
    </citation>
    <scope>NUCLEOTIDE SEQUENCE [LARGE SCALE GENOMIC DNA]</scope>
    <source>
        <strain evidence="3 4">cv. Gransden 2004</strain>
    </source>
</reference>
<evidence type="ECO:0000259" key="2">
    <source>
        <dbReference type="Pfam" id="PF02201"/>
    </source>
</evidence>
<evidence type="ECO:0000313" key="4">
    <source>
        <dbReference type="Proteomes" id="UP000006727"/>
    </source>
</evidence>
<protein>
    <recommendedName>
        <fullName evidence="2">DM2 domain-containing protein</fullName>
    </recommendedName>
</protein>
<dbReference type="EnsemblPlants" id="Pp3c17_3610V3.3">
    <property type="protein sequence ID" value="Pp3c17_3610V3.3"/>
    <property type="gene ID" value="Pp3c17_3610"/>
</dbReference>
<proteinExistence type="predicted"/>
<feature type="domain" description="DM2" evidence="2">
    <location>
        <begin position="28"/>
        <end position="64"/>
    </location>
</feature>
<dbReference type="Proteomes" id="UP000006727">
    <property type="component" value="Chromosome 17"/>
</dbReference>
<dbReference type="EnsemblPlants" id="Pp3c17_3610V3.6">
    <property type="protein sequence ID" value="Pp3c17_3610V3.6"/>
    <property type="gene ID" value="Pp3c17_3610"/>
</dbReference>
<name>A0A7I4BEL8_PHYPA</name>
<feature type="region of interest" description="Disordered" evidence="1">
    <location>
        <begin position="67"/>
        <end position="94"/>
    </location>
</feature>
<reference evidence="3" key="3">
    <citation type="submission" date="2020-12" db="UniProtKB">
        <authorList>
            <consortium name="EnsemblPlants"/>
        </authorList>
    </citation>
    <scope>IDENTIFICATION</scope>
</reference>
<dbReference type="InterPro" id="IPR003121">
    <property type="entry name" value="SWIB_MDM2_domain"/>
</dbReference>
<dbReference type="InterPro" id="IPR036885">
    <property type="entry name" value="SWIB_MDM2_dom_sf"/>
</dbReference>
<keyword evidence="4" id="KW-1185">Reference proteome</keyword>
<dbReference type="InParanoid" id="A0A7I4BEL8"/>
<dbReference type="Pfam" id="PF02201">
    <property type="entry name" value="SWIB"/>
    <property type="match status" value="1"/>
</dbReference>
<dbReference type="Gramene" id="Pp3c17_3610V3.3">
    <property type="protein sequence ID" value="Pp3c17_3610V3.3"/>
    <property type="gene ID" value="Pp3c17_3610"/>
</dbReference>
<dbReference type="Gene3D" id="1.10.245.10">
    <property type="entry name" value="SWIB/MDM2 domain"/>
    <property type="match status" value="1"/>
</dbReference>
<dbReference type="SUPFAM" id="SSF47592">
    <property type="entry name" value="SWIB/MDM2 domain"/>
    <property type="match status" value="1"/>
</dbReference>
<dbReference type="Gramene" id="Pp3c17_3610V3.5">
    <property type="protein sequence ID" value="Pp3c17_3610V3.5"/>
    <property type="gene ID" value="Pp3c17_3610"/>
</dbReference>